<comment type="caution">
    <text evidence="3">The sequence shown here is derived from an EMBL/GenBank/DDBJ whole genome shotgun (WGS) entry which is preliminary data.</text>
</comment>
<gene>
    <name evidence="3" type="ORF">ACE1B6_04185</name>
</gene>
<keyword evidence="4" id="KW-1185">Reference proteome</keyword>
<dbReference type="InterPro" id="IPR049804">
    <property type="entry name" value="Choice_anch_L"/>
</dbReference>
<evidence type="ECO:0000313" key="4">
    <source>
        <dbReference type="Proteomes" id="UP001576776"/>
    </source>
</evidence>
<accession>A0ABV4Y868</accession>
<dbReference type="InterPro" id="IPR013424">
    <property type="entry name" value="Ice-binding_C"/>
</dbReference>
<dbReference type="Proteomes" id="UP001576776">
    <property type="component" value="Unassembled WGS sequence"/>
</dbReference>
<dbReference type="NCBIfam" id="NF038133">
    <property type="entry name" value="choice_anch_L"/>
    <property type="match status" value="1"/>
</dbReference>
<dbReference type="Pfam" id="PF07589">
    <property type="entry name" value="PEP-CTERM"/>
    <property type="match status" value="1"/>
</dbReference>
<dbReference type="EMBL" id="JBHFNS010000019">
    <property type="protein sequence ID" value="MFB2934454.1"/>
    <property type="molecule type" value="Genomic_DNA"/>
</dbReference>
<protein>
    <submittedName>
        <fullName evidence="3">Choice-of-anchor L domain-containing protein</fullName>
    </submittedName>
</protein>
<dbReference type="NCBIfam" id="TIGR02595">
    <property type="entry name" value="PEP_CTERM"/>
    <property type="match status" value="1"/>
</dbReference>
<name>A0ABV4Y868_9CYAN</name>
<organism evidence="3 4">
    <name type="scientific">Floridaenema fluviatile BLCC-F154</name>
    <dbReference type="NCBI Taxonomy" id="3153640"/>
    <lineage>
        <taxon>Bacteria</taxon>
        <taxon>Bacillati</taxon>
        <taxon>Cyanobacteriota</taxon>
        <taxon>Cyanophyceae</taxon>
        <taxon>Oscillatoriophycideae</taxon>
        <taxon>Aerosakkonematales</taxon>
        <taxon>Aerosakkonemataceae</taxon>
        <taxon>Floridanema</taxon>
        <taxon>Floridanema fluviatile</taxon>
    </lineage>
</organism>
<proteinExistence type="predicted"/>
<feature type="domain" description="Ice-binding protein C-terminal" evidence="2">
    <location>
        <begin position="268"/>
        <end position="290"/>
    </location>
</feature>
<evidence type="ECO:0000313" key="3">
    <source>
        <dbReference type="EMBL" id="MFB2934454.1"/>
    </source>
</evidence>
<feature type="region of interest" description="Disordered" evidence="1">
    <location>
        <begin position="252"/>
        <end position="271"/>
    </location>
</feature>
<evidence type="ECO:0000259" key="2">
    <source>
        <dbReference type="Pfam" id="PF07589"/>
    </source>
</evidence>
<dbReference type="RefSeq" id="WP_413255982.1">
    <property type="nucleotide sequence ID" value="NZ_JBHFNS010000019.1"/>
</dbReference>
<sequence length="297" mass="31899">MKFFGHVLTSIALISTAVCSWHQGKVLAFTITQNNNFSQLLTNLLGDTTGLSNFSINLVGDGRAYGTFTDDPFNLGSAVAMSTGKVVDLAGVNQIDRSGQDLSTDFGLPGSIGDSISMQVSFDNSSADNLYFQYVFGSEEFVEFGGSSFNDSFSLALNGINRAKLSDGKTVTINNIATTPLGPFHPDFINNRAGTGPASAITRMDGYTKPLLFEAPLLKNRRNTLVINVQDISDGIYDSAIFIKGGTFGTVRPPDIDDGDDDGDPERVPEPSSILGLLAFGAFSTFWLRKKRSTRVT</sequence>
<reference evidence="3 4" key="1">
    <citation type="submission" date="2024-09" db="EMBL/GenBank/DDBJ databases">
        <title>Floridaenema gen nov. (Aerosakkonemataceae, Aerosakkonematales ord. nov., Cyanobacteria) from benthic tropical and subtropical fresh waters, with the description of four new species.</title>
        <authorList>
            <person name="Moretto J.A."/>
            <person name="Berthold D.E."/>
            <person name="Lefler F.W."/>
            <person name="Huang I.-S."/>
            <person name="Laughinghouse H. IV."/>
        </authorList>
    </citation>
    <scope>NUCLEOTIDE SEQUENCE [LARGE SCALE GENOMIC DNA]</scope>
    <source>
        <strain evidence="3 4">BLCC-F154</strain>
    </source>
</reference>
<evidence type="ECO:0000256" key="1">
    <source>
        <dbReference type="SAM" id="MobiDB-lite"/>
    </source>
</evidence>